<dbReference type="InterPro" id="IPR052466">
    <property type="entry name" value="DNA_MethProtect_Complex"/>
</dbReference>
<dbReference type="EMBL" id="JBJQND010000017">
    <property type="protein sequence ID" value="KAL3842092.1"/>
    <property type="molecule type" value="Genomic_DNA"/>
</dbReference>
<feature type="compositionally biased region" description="Polar residues" evidence="1">
    <location>
        <begin position="663"/>
        <end position="681"/>
    </location>
</feature>
<feature type="region of interest" description="Disordered" evidence="1">
    <location>
        <begin position="391"/>
        <end position="410"/>
    </location>
</feature>
<feature type="region of interest" description="Disordered" evidence="1">
    <location>
        <begin position="986"/>
        <end position="1057"/>
    </location>
</feature>
<feature type="region of interest" description="Disordered" evidence="1">
    <location>
        <begin position="663"/>
        <end position="741"/>
    </location>
</feature>
<feature type="region of interest" description="Disordered" evidence="1">
    <location>
        <begin position="930"/>
        <end position="951"/>
    </location>
</feature>
<feature type="compositionally biased region" description="Basic and acidic residues" evidence="1">
    <location>
        <begin position="496"/>
        <end position="506"/>
    </location>
</feature>
<protein>
    <recommendedName>
        <fullName evidence="2">DUF4211 domain-containing protein</fullName>
    </recommendedName>
</protein>
<keyword evidence="4" id="KW-1185">Reference proteome</keyword>
<feature type="region of interest" description="Disordered" evidence="1">
    <location>
        <begin position="1091"/>
        <end position="1249"/>
    </location>
</feature>
<feature type="compositionally biased region" description="Polar residues" evidence="1">
    <location>
        <begin position="732"/>
        <end position="741"/>
    </location>
</feature>
<feature type="compositionally biased region" description="Polar residues" evidence="1">
    <location>
        <begin position="698"/>
        <end position="725"/>
    </location>
</feature>
<evidence type="ECO:0000259" key="2">
    <source>
        <dbReference type="Pfam" id="PF13926"/>
    </source>
</evidence>
<comment type="caution">
    <text evidence="3">The sequence shown here is derived from an EMBL/GenBank/DDBJ whole genome shotgun (WGS) entry which is preliminary data.</text>
</comment>
<proteinExistence type="predicted"/>
<evidence type="ECO:0000256" key="1">
    <source>
        <dbReference type="SAM" id="MobiDB-lite"/>
    </source>
</evidence>
<name>A0ABD3U0Z4_SINWO</name>
<feature type="compositionally biased region" description="Basic residues" evidence="1">
    <location>
        <begin position="1098"/>
        <end position="1123"/>
    </location>
</feature>
<dbReference type="Proteomes" id="UP001634394">
    <property type="component" value="Unassembled WGS sequence"/>
</dbReference>
<accession>A0ABD3U0Z4</accession>
<feature type="compositionally biased region" description="Basic and acidic residues" evidence="1">
    <location>
        <begin position="994"/>
        <end position="1017"/>
    </location>
</feature>
<evidence type="ECO:0000313" key="4">
    <source>
        <dbReference type="Proteomes" id="UP001634394"/>
    </source>
</evidence>
<dbReference type="PANTHER" id="PTHR14709:SF1">
    <property type="entry name" value="PROLINE-RICH PROTEIN 12"/>
    <property type="match status" value="1"/>
</dbReference>
<feature type="region of interest" description="Disordered" evidence="1">
    <location>
        <begin position="418"/>
        <end position="512"/>
    </location>
</feature>
<feature type="compositionally biased region" description="Polar residues" evidence="1">
    <location>
        <begin position="216"/>
        <end position="238"/>
    </location>
</feature>
<feature type="domain" description="DUF4211" evidence="2">
    <location>
        <begin position="1409"/>
        <end position="1523"/>
    </location>
</feature>
<feature type="region of interest" description="Disordered" evidence="1">
    <location>
        <begin position="606"/>
        <end position="648"/>
    </location>
</feature>
<feature type="compositionally biased region" description="Polar residues" evidence="1">
    <location>
        <begin position="931"/>
        <end position="940"/>
    </location>
</feature>
<feature type="compositionally biased region" description="Basic residues" evidence="1">
    <location>
        <begin position="1232"/>
        <end position="1248"/>
    </location>
</feature>
<reference evidence="3 4" key="1">
    <citation type="submission" date="2024-11" db="EMBL/GenBank/DDBJ databases">
        <title>Chromosome-level genome assembly of the freshwater bivalve Anodonta woodiana.</title>
        <authorList>
            <person name="Chen X."/>
        </authorList>
    </citation>
    <scope>NUCLEOTIDE SEQUENCE [LARGE SCALE GENOMIC DNA]</scope>
    <source>
        <strain evidence="3">MN2024</strain>
        <tissue evidence="3">Gills</tissue>
    </source>
</reference>
<gene>
    <name evidence="3" type="ORF">ACJMK2_020156</name>
</gene>
<feature type="compositionally biased region" description="Basic residues" evidence="1">
    <location>
        <begin position="486"/>
        <end position="495"/>
    </location>
</feature>
<feature type="compositionally biased region" description="Polar residues" evidence="1">
    <location>
        <begin position="1047"/>
        <end position="1057"/>
    </location>
</feature>
<organism evidence="3 4">
    <name type="scientific">Sinanodonta woodiana</name>
    <name type="common">Chinese pond mussel</name>
    <name type="synonym">Anodonta woodiana</name>
    <dbReference type="NCBI Taxonomy" id="1069815"/>
    <lineage>
        <taxon>Eukaryota</taxon>
        <taxon>Metazoa</taxon>
        <taxon>Spiralia</taxon>
        <taxon>Lophotrochozoa</taxon>
        <taxon>Mollusca</taxon>
        <taxon>Bivalvia</taxon>
        <taxon>Autobranchia</taxon>
        <taxon>Heteroconchia</taxon>
        <taxon>Palaeoheterodonta</taxon>
        <taxon>Unionida</taxon>
        <taxon>Unionoidea</taxon>
        <taxon>Unionidae</taxon>
        <taxon>Unioninae</taxon>
        <taxon>Sinanodonta</taxon>
    </lineage>
</organism>
<dbReference type="PANTHER" id="PTHR14709">
    <property type="entry name" value="GLUTAMINE AND SERINE-RICH PROTEIN 1-RELATED"/>
    <property type="match status" value="1"/>
</dbReference>
<feature type="region of interest" description="Disordered" evidence="1">
    <location>
        <begin position="200"/>
        <end position="238"/>
    </location>
</feature>
<feature type="compositionally biased region" description="Polar residues" evidence="1">
    <location>
        <begin position="448"/>
        <end position="484"/>
    </location>
</feature>
<feature type="compositionally biased region" description="Low complexity" evidence="1">
    <location>
        <begin position="431"/>
        <end position="445"/>
    </location>
</feature>
<feature type="region of interest" description="Disordered" evidence="1">
    <location>
        <begin position="537"/>
        <end position="571"/>
    </location>
</feature>
<sequence>MDPDHFNQSYSRLSNVGGSLPPPGALNSYNLPILAAEHAGIAPGLGLGGTLSSHSAMSSAARALGPLPGMNYVHPMHSAQLLENFSPLSSIAGQGQYKGGVHQTGFFETSLARSSAASDQHFYSNLRFTSAGNASLHSKSVFSSQDSQQLKDLNYSPSSLSAQSPMDTSPKGWNLSSFMQTQANSSGNLITDLSTDYGMLSGSLQPAPPPAHSSKRTSTIQRNPYSTSDMYFPQKTNKSPVSTAASPFLYGYDRVLDVKTTTQSPTLTPSNSQYTSRTMEDLLMAQSQSNSLYSYASSNFPVVKSESSNYTTADMNYDPVSPATPLSDAGQQQNENYVSLQDLASISSTQEKLPELSEQRFLHDTEPDIYFTRSKEISVSNHDLYDRTAVLQPGRDLQHNKTKTKTANTKNMQHELYSHRSGMNPPTPNGQLQSTQSPLQQSPISVGGSPQSNMPLGSPQSQIPSSTTMKSTPPIQAQADSTTGSKKVRVSKKKKDSLPDLKRPSDVGKISQGFLESNSMNQTFSQQMISPTISDTSFPQELKRQLSSGSLTSRTSDLLENMSHVQRGNNERIEENYFSGSQMYLSSETSNRGQQQTQHYIDSVIRPNSVHPPMHYQNDSLIPHRDSDLSKPQNQPQQQPSVLGTNHSHLFSHSQHSAYGKQDNTSLMHRHQQTSSGSIQSPGMVATQPSPIIKQEPSPASGNQQSPHVAPQSSPATGPYQQSSPIGAHQISPLTPNSHTQYSVSETLPMNQVNMVINTDSTYNGQSVPLQHQQQLLRSYSSSTDLSDPYGMAVASNQNYINSLAIVRSMELNSSLGNHEAYQSHSDTIYATNEFGSAFVNPQTVSVIHMDSSMSESPDNRTSTIDEVALSSLMDDPLSREPSPEKFRYKTKAEQKEMPFMSITIATDVAVDEDLCHLSQPPANLKEEKNVSFTHNSSVPPQTPKIELKPNNSNSFLNSYLMFLQGQKPETLSSVSSAIIYDRPQLPKYIPEPPRQRPLSEETPRSDDSVENRRLDSENESNFWLNSPHTSQNSTVTFSEDEEYSDSTDNNVPSVLTNLNENNDKVKISMSKTGGLTMKINLAKVKASENAIKLERKNRSKNSKKSSPKSKKSKSKSKGRHKSGGYSSEEGHLDHSHQPKPETVATKDSVIATVTPQRQISSRKAKEVVLQKIKKASDSEEDSDFGSEILGKMDTESEQDYDSDKDPVWTPFGMDNRRQASFETFDSEDRAKKSRISKPKGRRSRKSSVKSNQTFVAAAIEWAPPVAKIAKLPPPMIQCEIDEEKVENQNLEKEEQALDIPIPAHDGTIQTDLQVGDFVIEKRDLKNYEAYPIWKIESGRMLHKFELFTEDGKILHRAIPTFSSWQPTMKNSYVHIHVKTLFKDKEKETVMVLDEYRPKPTIDTNLETAYEEDPLVDLFNVYLQVFLSQALEPGFLCAIRESENLFYLAPVKKIDQYIEQRLEEIESKVRWRSKFKECLQARPHIRELDRPNLKQSCQACEFASQPAIKSIHLFGNPYNRYTLEDLPVGGANLTSQEFMIGKTAAKHVGPYHNLYHYKYNLYKRCLAKINILKDSLENNDNATILDQCLQNRAWVLQIFEDLKKLLEKG</sequence>
<feature type="compositionally biased region" description="Polar residues" evidence="1">
    <location>
        <begin position="537"/>
        <end position="568"/>
    </location>
</feature>
<feature type="compositionally biased region" description="Polar residues" evidence="1">
    <location>
        <begin position="1020"/>
        <end position="1038"/>
    </location>
</feature>
<evidence type="ECO:0000313" key="3">
    <source>
        <dbReference type="EMBL" id="KAL3842092.1"/>
    </source>
</evidence>
<feature type="compositionally biased region" description="Basic and acidic residues" evidence="1">
    <location>
        <begin position="1129"/>
        <end position="1140"/>
    </location>
</feature>
<feature type="compositionally biased region" description="Polar residues" evidence="1">
    <location>
        <begin position="1152"/>
        <end position="1162"/>
    </location>
</feature>
<dbReference type="InterPro" id="IPR025451">
    <property type="entry name" value="DUF4211"/>
</dbReference>
<dbReference type="Pfam" id="PF13926">
    <property type="entry name" value="DUF4211"/>
    <property type="match status" value="1"/>
</dbReference>